<keyword evidence="3" id="KW-1185">Reference proteome</keyword>
<proteinExistence type="predicted"/>
<comment type="caution">
    <text evidence="2">The sequence shown here is derived from an EMBL/GenBank/DDBJ whole genome shotgun (WGS) entry which is preliminary data.</text>
</comment>
<name>A0ABW3SWY3_9BACT</name>
<gene>
    <name evidence="2" type="ORF">ACFQ2O_22220</name>
</gene>
<reference evidence="3" key="1">
    <citation type="journal article" date="2019" name="Int. J. Syst. Evol. Microbiol.">
        <title>The Global Catalogue of Microorganisms (GCM) 10K type strain sequencing project: providing services to taxonomists for standard genome sequencing and annotation.</title>
        <authorList>
            <consortium name="The Broad Institute Genomics Platform"/>
            <consortium name="The Broad Institute Genome Sequencing Center for Infectious Disease"/>
            <person name="Wu L."/>
            <person name="Ma J."/>
        </authorList>
    </citation>
    <scope>NUCLEOTIDE SEQUENCE [LARGE SCALE GENOMIC DNA]</scope>
    <source>
        <strain evidence="3">JCM 31319</strain>
    </source>
</reference>
<dbReference type="Proteomes" id="UP001597094">
    <property type="component" value="Unassembled WGS sequence"/>
</dbReference>
<feature type="non-terminal residue" evidence="2">
    <location>
        <position position="204"/>
    </location>
</feature>
<accession>A0ABW3SWY3</accession>
<sequence>SELSKTGDGFATSAAGTDVTYPTTTSDAIAVRTQVGDTEREYSIGIPTTGAPAEQHAGLNAVSYDNENGSATVSSTRDDGSVVIGTTIDGTSAPTEYSYPVAVDGAPAVLTVEDDRSVTVADTAGDVITHFLTPWAVDAAGTKVPTRYEVHGNVLTQVVEHANATYPVVADPTSSKYFKKVVVDKTSDKRGTIVHVHPSPGMPP</sequence>
<protein>
    <submittedName>
        <fullName evidence="2">Uncharacterized protein</fullName>
    </submittedName>
</protein>
<feature type="non-terminal residue" evidence="2">
    <location>
        <position position="1"/>
    </location>
</feature>
<organism evidence="2 3">
    <name type="scientific">Pontibacter rugosus</name>
    <dbReference type="NCBI Taxonomy" id="1745966"/>
    <lineage>
        <taxon>Bacteria</taxon>
        <taxon>Pseudomonadati</taxon>
        <taxon>Bacteroidota</taxon>
        <taxon>Cytophagia</taxon>
        <taxon>Cytophagales</taxon>
        <taxon>Hymenobacteraceae</taxon>
        <taxon>Pontibacter</taxon>
    </lineage>
</organism>
<feature type="region of interest" description="Disordered" evidence="1">
    <location>
        <begin position="1"/>
        <end position="21"/>
    </location>
</feature>
<evidence type="ECO:0000256" key="1">
    <source>
        <dbReference type="SAM" id="MobiDB-lite"/>
    </source>
</evidence>
<dbReference type="EMBL" id="JBHTLD010000512">
    <property type="protein sequence ID" value="MFD1188912.1"/>
    <property type="molecule type" value="Genomic_DNA"/>
</dbReference>
<evidence type="ECO:0000313" key="3">
    <source>
        <dbReference type="Proteomes" id="UP001597094"/>
    </source>
</evidence>
<dbReference type="RefSeq" id="WP_377533194.1">
    <property type="nucleotide sequence ID" value="NZ_JBHTLD010000512.1"/>
</dbReference>
<evidence type="ECO:0000313" key="2">
    <source>
        <dbReference type="EMBL" id="MFD1188912.1"/>
    </source>
</evidence>